<dbReference type="Proteomes" id="UP000237000">
    <property type="component" value="Unassembled WGS sequence"/>
</dbReference>
<reference evidence="3" key="1">
    <citation type="submission" date="2016-06" db="EMBL/GenBank/DDBJ databases">
        <title>Parallel loss of symbiosis genes in relatives of nitrogen-fixing non-legume Parasponia.</title>
        <authorList>
            <person name="Van Velzen R."/>
            <person name="Holmer R."/>
            <person name="Bu F."/>
            <person name="Rutten L."/>
            <person name="Van Zeijl A."/>
            <person name="Liu W."/>
            <person name="Santuari L."/>
            <person name="Cao Q."/>
            <person name="Sharma T."/>
            <person name="Shen D."/>
            <person name="Roswanjaya Y."/>
            <person name="Wardhani T."/>
            <person name="Kalhor M.S."/>
            <person name="Jansen J."/>
            <person name="Van den Hoogen J."/>
            <person name="Gungor B."/>
            <person name="Hartog M."/>
            <person name="Hontelez J."/>
            <person name="Verver J."/>
            <person name="Yang W.-C."/>
            <person name="Schijlen E."/>
            <person name="Repin R."/>
            <person name="Schilthuizen M."/>
            <person name="Schranz E."/>
            <person name="Heidstra R."/>
            <person name="Miyata K."/>
            <person name="Fedorova E."/>
            <person name="Kohlen W."/>
            <person name="Bisseling T."/>
            <person name="Smit S."/>
            <person name="Geurts R."/>
        </authorList>
    </citation>
    <scope>NUCLEOTIDE SEQUENCE [LARGE SCALE GENOMIC DNA]</scope>
    <source>
        <strain evidence="3">cv. RG33-2</strain>
    </source>
</reference>
<evidence type="ECO:0000313" key="3">
    <source>
        <dbReference type="Proteomes" id="UP000237000"/>
    </source>
</evidence>
<comment type="caution">
    <text evidence="2">The sequence shown here is derived from an EMBL/GenBank/DDBJ whole genome shotgun (WGS) entry which is preliminary data.</text>
</comment>
<organism evidence="2 3">
    <name type="scientific">Trema orientale</name>
    <name type="common">Charcoal tree</name>
    <name type="synonym">Celtis orientalis</name>
    <dbReference type="NCBI Taxonomy" id="63057"/>
    <lineage>
        <taxon>Eukaryota</taxon>
        <taxon>Viridiplantae</taxon>
        <taxon>Streptophyta</taxon>
        <taxon>Embryophyta</taxon>
        <taxon>Tracheophyta</taxon>
        <taxon>Spermatophyta</taxon>
        <taxon>Magnoliopsida</taxon>
        <taxon>eudicotyledons</taxon>
        <taxon>Gunneridae</taxon>
        <taxon>Pentapetalae</taxon>
        <taxon>rosids</taxon>
        <taxon>fabids</taxon>
        <taxon>Rosales</taxon>
        <taxon>Cannabaceae</taxon>
        <taxon>Trema</taxon>
    </lineage>
</organism>
<accession>A0A2P5EI34</accession>
<dbReference type="EMBL" id="JXTC01000151">
    <property type="protein sequence ID" value="PON85183.1"/>
    <property type="molecule type" value="Genomic_DNA"/>
</dbReference>
<dbReference type="AlphaFoldDB" id="A0A2P5EI34"/>
<protein>
    <submittedName>
        <fullName evidence="2">Uncharacterized protein</fullName>
    </submittedName>
</protein>
<dbReference type="OrthoDB" id="10613382at2759"/>
<evidence type="ECO:0000256" key="1">
    <source>
        <dbReference type="SAM" id="MobiDB-lite"/>
    </source>
</evidence>
<sequence>MGCAFTGNKGPTHSLSCVTVHTALLRQNWRGPINESDRRPNSTTTSCGPHNSRASRATKVGPKEVFGFLQWWLGPTGYQSRVE</sequence>
<feature type="compositionally biased region" description="Polar residues" evidence="1">
    <location>
        <begin position="41"/>
        <end position="55"/>
    </location>
</feature>
<dbReference type="InParanoid" id="A0A2P5EI34"/>
<keyword evidence="3" id="KW-1185">Reference proteome</keyword>
<proteinExistence type="predicted"/>
<gene>
    <name evidence="2" type="ORF">TorRG33x02_190270</name>
</gene>
<name>A0A2P5EI34_TREOI</name>
<evidence type="ECO:0000313" key="2">
    <source>
        <dbReference type="EMBL" id="PON85183.1"/>
    </source>
</evidence>
<feature type="region of interest" description="Disordered" evidence="1">
    <location>
        <begin position="29"/>
        <end position="58"/>
    </location>
</feature>